<keyword evidence="4" id="KW-1185">Reference proteome</keyword>
<evidence type="ECO:0000313" key="3">
    <source>
        <dbReference type="EMBL" id="ANF94743.1"/>
    </source>
</evidence>
<dbReference type="AlphaFoldDB" id="A0A172ZB69"/>
<dbReference type="OrthoDB" id="6691119at2"/>
<evidence type="ECO:0000256" key="1">
    <source>
        <dbReference type="SAM" id="SignalP"/>
    </source>
</evidence>
<dbReference type="Proteomes" id="UP000078148">
    <property type="component" value="Chromosome"/>
</dbReference>
<feature type="signal peptide" evidence="1">
    <location>
        <begin position="1"/>
        <end position="25"/>
    </location>
</feature>
<feature type="domain" description="Copper amine oxidase-like N-terminal" evidence="2">
    <location>
        <begin position="55"/>
        <end position="177"/>
    </location>
</feature>
<sequence length="456" mass="52311">MNKICKWIVGILTLSLFLQPGSGFAATSTEKQDEIGANTQTLPKLENYSLQIKSNKNQKTINTQAFIQDGLLMVPAADLLNNTGFSLKKLPGWRGEYLAERTNFLSSTIFNQLKFTPSSTFSNLTLNEGFNGESEDQYFFLPTYPNFTHGRLYVPLKFIASMLNYDVNYNKFTHTIVLDDWGNQNAADIQQVGEFVNQYMNGALDGYSPDRSLYTPGFLEHESSRMNYTFAHDQWSNPQLTLKNWNIRHLFFVSQDRAFVKIPYEEEGEVSRTAGAIWLDLLRIDGVWKVDVSTFWSQPIYIDNIDQKIKEIEITNPEKVNAIKLGLHAYFDQANANGLSIDGDASDYKTYLKNIEVLYADDHLAYIRATYNWSFNPTEDNFENYNIYSDKDFITMERDSKGSWIYKGHLDYNLDTPITETTIRGNYNGGPSIRFTAFDDYYLDDPNIKSSVSFSE</sequence>
<evidence type="ECO:0000259" key="2">
    <source>
        <dbReference type="Pfam" id="PF07833"/>
    </source>
</evidence>
<proteinExistence type="predicted"/>
<reference evidence="3 4" key="2">
    <citation type="journal article" date="2016" name="Int. J. Syst. Evol. Microbiol.">
        <title>Paenibacillus bovis sp. nov., isolated from raw yak (Bos grunniens) milk.</title>
        <authorList>
            <person name="Gao C."/>
            <person name="Han J."/>
            <person name="Liu Z."/>
            <person name="Xu X."/>
            <person name="Hang F."/>
            <person name="Wu Z."/>
        </authorList>
    </citation>
    <scope>NUCLEOTIDE SEQUENCE [LARGE SCALE GENOMIC DNA]</scope>
    <source>
        <strain evidence="3 4">BD3526</strain>
    </source>
</reference>
<keyword evidence="1" id="KW-0732">Signal</keyword>
<dbReference type="Pfam" id="PF07833">
    <property type="entry name" value="Cu_amine_oxidN1"/>
    <property type="match status" value="1"/>
</dbReference>
<name>A0A172ZB69_9BACL</name>
<accession>A0A172ZB69</accession>
<dbReference type="KEGG" id="pbv:AR543_00975"/>
<protein>
    <recommendedName>
        <fullName evidence="2">Copper amine oxidase-like N-terminal domain-containing protein</fullName>
    </recommendedName>
</protein>
<dbReference type="RefSeq" id="WP_060531016.1">
    <property type="nucleotide sequence ID" value="NZ_CP013023.1"/>
</dbReference>
<feature type="chain" id="PRO_5008005696" description="Copper amine oxidase-like N-terminal domain-containing protein" evidence="1">
    <location>
        <begin position="26"/>
        <end position="456"/>
    </location>
</feature>
<evidence type="ECO:0000313" key="4">
    <source>
        <dbReference type="Proteomes" id="UP000078148"/>
    </source>
</evidence>
<gene>
    <name evidence="3" type="ORF">AR543_00975</name>
</gene>
<reference evidence="4" key="1">
    <citation type="submission" date="2015-10" db="EMBL/GenBank/DDBJ databases">
        <title>Genome of Paenibacillus bovis sp. nov.</title>
        <authorList>
            <person name="Wu Z."/>
            <person name="Gao C."/>
            <person name="Liu Z."/>
            <person name="Zheng H."/>
        </authorList>
    </citation>
    <scope>NUCLEOTIDE SEQUENCE [LARGE SCALE GENOMIC DNA]</scope>
    <source>
        <strain evidence="4">BD3526</strain>
    </source>
</reference>
<dbReference type="EMBL" id="CP013023">
    <property type="protein sequence ID" value="ANF94743.1"/>
    <property type="molecule type" value="Genomic_DNA"/>
</dbReference>
<organism evidence="3 4">
    <name type="scientific">Paenibacillus bovis</name>
    <dbReference type="NCBI Taxonomy" id="1616788"/>
    <lineage>
        <taxon>Bacteria</taxon>
        <taxon>Bacillati</taxon>
        <taxon>Bacillota</taxon>
        <taxon>Bacilli</taxon>
        <taxon>Bacillales</taxon>
        <taxon>Paenibacillaceae</taxon>
        <taxon>Paenibacillus</taxon>
    </lineage>
</organism>
<dbReference type="InterPro" id="IPR012854">
    <property type="entry name" value="Cu_amine_oxidase-like_N"/>
</dbReference>